<dbReference type="Gene3D" id="3.40.50.450">
    <property type="match status" value="1"/>
</dbReference>
<evidence type="ECO:0000256" key="1">
    <source>
        <dbReference type="ARBA" id="ARBA00006525"/>
    </source>
</evidence>
<name>A0ABT5VFJ6_9BACI</name>
<dbReference type="InterPro" id="IPR003488">
    <property type="entry name" value="DprA"/>
</dbReference>
<dbReference type="PANTHER" id="PTHR43022">
    <property type="entry name" value="PROTEIN SMF"/>
    <property type="match status" value="1"/>
</dbReference>
<sequence>MDIIKRRLIHFTHCRGAGWKTIYSFIQHDPTLDGIYKYNPTDLIHHFRMKENHANAFYFDVHHLNIDKIIKELSLHQITPITPFDTLYPPLLLNTYDPPWVLYCKGDMNLLKSAQTLAVVGTRFPSQLGLKSIDKLLPPIINDGWTIVSGLAEGIDTKAHELTMKLKGKTIGVLGSGLLHIYPRKNLPLAQCMSKEQLLVSEYPPHQKPQRWQFPERNRIISGLSQGILVVEAKEKSGALITADQGLEQGREVFAVPGSILEERSTGTNSLIQNGAKLVLNSSDILTELSC</sequence>
<feature type="domain" description="Smf/DprA SLOG" evidence="2">
    <location>
        <begin position="81"/>
        <end position="289"/>
    </location>
</feature>
<evidence type="ECO:0000259" key="2">
    <source>
        <dbReference type="Pfam" id="PF02481"/>
    </source>
</evidence>
<comment type="caution">
    <text evidence="3">The sequence shown here is derived from an EMBL/GenBank/DDBJ whole genome shotgun (WGS) entry which is preliminary data.</text>
</comment>
<dbReference type="PANTHER" id="PTHR43022:SF1">
    <property type="entry name" value="PROTEIN SMF"/>
    <property type="match status" value="1"/>
</dbReference>
<organism evidence="3 4">
    <name type="scientific">Alkalihalobacterium chitinilyticum</name>
    <dbReference type="NCBI Taxonomy" id="2980103"/>
    <lineage>
        <taxon>Bacteria</taxon>
        <taxon>Bacillati</taxon>
        <taxon>Bacillota</taxon>
        <taxon>Bacilli</taxon>
        <taxon>Bacillales</taxon>
        <taxon>Bacillaceae</taxon>
        <taxon>Alkalihalobacterium</taxon>
    </lineage>
</organism>
<proteinExistence type="inferred from homology"/>
<protein>
    <submittedName>
        <fullName evidence="3">DNA-processing protein DprA</fullName>
    </submittedName>
</protein>
<dbReference type="NCBIfam" id="TIGR00732">
    <property type="entry name" value="dprA"/>
    <property type="match status" value="1"/>
</dbReference>
<evidence type="ECO:0000313" key="4">
    <source>
        <dbReference type="Proteomes" id="UP001148125"/>
    </source>
</evidence>
<dbReference type="InterPro" id="IPR057666">
    <property type="entry name" value="DrpA_SLOG"/>
</dbReference>
<dbReference type="SUPFAM" id="SSF102405">
    <property type="entry name" value="MCP/YpsA-like"/>
    <property type="match status" value="1"/>
</dbReference>
<dbReference type="Proteomes" id="UP001148125">
    <property type="component" value="Unassembled WGS sequence"/>
</dbReference>
<dbReference type="EMBL" id="JAOTPO010000003">
    <property type="protein sequence ID" value="MDE5412979.1"/>
    <property type="molecule type" value="Genomic_DNA"/>
</dbReference>
<dbReference type="Pfam" id="PF02481">
    <property type="entry name" value="DNA_processg_A"/>
    <property type="match status" value="1"/>
</dbReference>
<accession>A0ABT5VFJ6</accession>
<keyword evidence="4" id="KW-1185">Reference proteome</keyword>
<gene>
    <name evidence="3" type="primary">dprA</name>
    <name evidence="3" type="ORF">N7Z68_06245</name>
</gene>
<comment type="similarity">
    <text evidence="1">Belongs to the DprA/Smf family.</text>
</comment>
<reference evidence="3" key="1">
    <citation type="submission" date="2024-05" db="EMBL/GenBank/DDBJ databases">
        <title>Alkalihalobacillus sp. strain MEB203 novel alkaliphilic bacterium from Lonar Lake, India.</title>
        <authorList>
            <person name="Joshi A."/>
            <person name="Thite S."/>
            <person name="Mengade P."/>
        </authorList>
    </citation>
    <scope>NUCLEOTIDE SEQUENCE</scope>
    <source>
        <strain evidence="3">MEB 203</strain>
    </source>
</reference>
<dbReference type="RefSeq" id="WP_275117605.1">
    <property type="nucleotide sequence ID" value="NZ_JAOTPO010000003.1"/>
</dbReference>
<evidence type="ECO:0000313" key="3">
    <source>
        <dbReference type="EMBL" id="MDE5412979.1"/>
    </source>
</evidence>